<evidence type="ECO:0000256" key="3">
    <source>
        <dbReference type="ARBA" id="ARBA00022730"/>
    </source>
</evidence>
<dbReference type="GO" id="GO:0006412">
    <property type="term" value="P:translation"/>
    <property type="evidence" value="ECO:0007669"/>
    <property type="project" value="UniProtKB-UniRule"/>
</dbReference>
<dbReference type="Proteomes" id="UP000050544">
    <property type="component" value="Unassembled WGS sequence"/>
</dbReference>
<gene>
    <name evidence="8" type="primary">rpsT</name>
    <name evidence="10" type="ORF">SE15_12225</name>
</gene>
<organism evidence="10 11">
    <name type="scientific">Thermanaerothrix daxensis</name>
    <dbReference type="NCBI Taxonomy" id="869279"/>
    <lineage>
        <taxon>Bacteria</taxon>
        <taxon>Bacillati</taxon>
        <taxon>Chloroflexota</taxon>
        <taxon>Anaerolineae</taxon>
        <taxon>Anaerolineales</taxon>
        <taxon>Anaerolineaceae</taxon>
        <taxon>Thermanaerothrix</taxon>
    </lineage>
</organism>
<evidence type="ECO:0000256" key="8">
    <source>
        <dbReference type="HAMAP-Rule" id="MF_00500"/>
    </source>
</evidence>
<name>A0A0P6XHX0_9CHLR</name>
<dbReference type="HAMAP" id="MF_00500">
    <property type="entry name" value="Ribosomal_bS20"/>
    <property type="match status" value="1"/>
</dbReference>
<dbReference type="Gene3D" id="1.20.58.110">
    <property type="entry name" value="Ribosomal protein S20"/>
    <property type="match status" value="1"/>
</dbReference>
<dbReference type="GO" id="GO:0015935">
    <property type="term" value="C:small ribosomal subunit"/>
    <property type="evidence" value="ECO:0007669"/>
    <property type="project" value="TreeGrafter"/>
</dbReference>
<comment type="caution">
    <text evidence="10">The sequence shown here is derived from an EMBL/GenBank/DDBJ whole genome shotgun (WGS) entry which is preliminary data.</text>
</comment>
<proteinExistence type="inferred from homology"/>
<comment type="similarity">
    <text evidence="2 8">Belongs to the bacterial ribosomal protein bS20 family.</text>
</comment>
<evidence type="ECO:0000256" key="2">
    <source>
        <dbReference type="ARBA" id="ARBA00007634"/>
    </source>
</evidence>
<keyword evidence="3 8" id="KW-0699">rRNA-binding</keyword>
<dbReference type="InterPro" id="IPR002583">
    <property type="entry name" value="Ribosomal_bS20"/>
</dbReference>
<dbReference type="PANTHER" id="PTHR33398">
    <property type="entry name" value="30S RIBOSOMAL PROTEIN S20"/>
    <property type="match status" value="1"/>
</dbReference>
<evidence type="ECO:0000256" key="7">
    <source>
        <dbReference type="ARBA" id="ARBA00035136"/>
    </source>
</evidence>
<dbReference type="Pfam" id="PF01649">
    <property type="entry name" value="Ribosomal_S20p"/>
    <property type="match status" value="1"/>
</dbReference>
<dbReference type="PATRIC" id="fig|869279.4.peg.2067"/>
<keyword evidence="4 8" id="KW-0694">RNA-binding</keyword>
<dbReference type="STRING" id="869279.SE15_12225"/>
<dbReference type="AlphaFoldDB" id="A0A0P6XHX0"/>
<evidence type="ECO:0000256" key="1">
    <source>
        <dbReference type="ARBA" id="ARBA00003134"/>
    </source>
</evidence>
<evidence type="ECO:0000256" key="6">
    <source>
        <dbReference type="ARBA" id="ARBA00023274"/>
    </source>
</evidence>
<dbReference type="NCBIfam" id="TIGR00029">
    <property type="entry name" value="S20"/>
    <property type="match status" value="1"/>
</dbReference>
<dbReference type="RefSeq" id="WP_054522369.1">
    <property type="nucleotide sequence ID" value="NZ_LGKO01000005.1"/>
</dbReference>
<evidence type="ECO:0000256" key="5">
    <source>
        <dbReference type="ARBA" id="ARBA00022980"/>
    </source>
</evidence>
<dbReference type="PANTHER" id="PTHR33398:SF1">
    <property type="entry name" value="SMALL RIBOSOMAL SUBUNIT PROTEIN BS20C"/>
    <property type="match status" value="1"/>
</dbReference>
<evidence type="ECO:0000256" key="4">
    <source>
        <dbReference type="ARBA" id="ARBA00022884"/>
    </source>
</evidence>
<dbReference type="GO" id="GO:0003735">
    <property type="term" value="F:structural constituent of ribosome"/>
    <property type="evidence" value="ECO:0007669"/>
    <property type="project" value="InterPro"/>
</dbReference>
<accession>A0A0P6XHX0</accession>
<evidence type="ECO:0000313" key="10">
    <source>
        <dbReference type="EMBL" id="KPL82812.1"/>
    </source>
</evidence>
<dbReference type="GO" id="GO:0005829">
    <property type="term" value="C:cytosol"/>
    <property type="evidence" value="ECO:0007669"/>
    <property type="project" value="TreeGrafter"/>
</dbReference>
<comment type="function">
    <text evidence="1 8">Binds directly to 16S ribosomal RNA.</text>
</comment>
<keyword evidence="6 8" id="KW-0687">Ribonucleoprotein</keyword>
<evidence type="ECO:0000256" key="9">
    <source>
        <dbReference type="SAM" id="MobiDB-lite"/>
    </source>
</evidence>
<dbReference type="InterPro" id="IPR036510">
    <property type="entry name" value="Ribosomal_bS20_sf"/>
</dbReference>
<reference evidence="10 11" key="1">
    <citation type="submission" date="2015-07" db="EMBL/GenBank/DDBJ databases">
        <title>Whole genome sequence of Thermanaerothrix daxensis DSM 23592.</title>
        <authorList>
            <person name="Hemp J."/>
            <person name="Ward L.M."/>
            <person name="Pace L.A."/>
            <person name="Fischer W.W."/>
        </authorList>
    </citation>
    <scope>NUCLEOTIDE SEQUENCE [LARGE SCALE GENOMIC DNA]</scope>
    <source>
        <strain evidence="10 11">GNS-1</strain>
    </source>
</reference>
<dbReference type="SUPFAM" id="SSF46992">
    <property type="entry name" value="Ribosomal protein S20"/>
    <property type="match status" value="1"/>
</dbReference>
<dbReference type="GO" id="GO:0070181">
    <property type="term" value="F:small ribosomal subunit rRNA binding"/>
    <property type="evidence" value="ECO:0007669"/>
    <property type="project" value="TreeGrafter"/>
</dbReference>
<feature type="region of interest" description="Disordered" evidence="9">
    <location>
        <begin position="1"/>
        <end position="20"/>
    </location>
</feature>
<dbReference type="FunFam" id="1.20.58.110:FF:000001">
    <property type="entry name" value="30S ribosomal protein S20"/>
    <property type="match status" value="1"/>
</dbReference>
<keyword evidence="5 8" id="KW-0689">Ribosomal protein</keyword>
<dbReference type="OrthoDB" id="9808392at2"/>
<evidence type="ECO:0000313" key="11">
    <source>
        <dbReference type="Proteomes" id="UP000050544"/>
    </source>
</evidence>
<feature type="compositionally biased region" description="Basic residues" evidence="9">
    <location>
        <begin position="7"/>
        <end position="20"/>
    </location>
</feature>
<protein>
    <recommendedName>
        <fullName evidence="7 8">Small ribosomal subunit protein bS20</fullName>
    </recommendedName>
</protein>
<keyword evidence="11" id="KW-1185">Reference proteome</keyword>
<sequence length="91" mass="10328">MANIKSQIKRNRQNEKRRLRNRVYRGAARTFIRKANAAIESGNLDEARAAVLRAQKALDKAAEKGIIHKNNAARRKSRLMKRFASLLSKAA</sequence>
<dbReference type="EMBL" id="LGKO01000005">
    <property type="protein sequence ID" value="KPL82812.1"/>
    <property type="molecule type" value="Genomic_DNA"/>
</dbReference>